<dbReference type="Proteomes" id="UP000187455">
    <property type="component" value="Unassembled WGS sequence"/>
</dbReference>
<evidence type="ECO:0000313" key="2">
    <source>
        <dbReference type="EMBL" id="OLY78784.1"/>
    </source>
</evidence>
<name>A0A1R0GPG8_9FUNG</name>
<keyword evidence="1" id="KW-1133">Transmembrane helix</keyword>
<keyword evidence="3" id="KW-1185">Reference proteome</keyword>
<accession>A0A1R0GPG8</accession>
<feature type="transmembrane region" description="Helical" evidence="1">
    <location>
        <begin position="52"/>
        <end position="72"/>
    </location>
</feature>
<sequence length="111" mass="12935">MSPETEEKADHQLDQIPGYFPHSKLISLADPSKKQFSINPLFFLDPVVFLRIWSGFRFVVLSAFYFFTYILGFDRFDDRIAFENIEPFLSYSEPAAPSFHKPIGILFSIYL</sequence>
<proteinExistence type="predicted"/>
<dbReference type="AlphaFoldDB" id="A0A1R0GPG8"/>
<evidence type="ECO:0000256" key="1">
    <source>
        <dbReference type="SAM" id="Phobius"/>
    </source>
</evidence>
<protein>
    <submittedName>
        <fullName evidence="2">Uncharacterized protein</fullName>
    </submittedName>
</protein>
<dbReference type="EMBL" id="LSSL01005530">
    <property type="protein sequence ID" value="OLY78784.1"/>
    <property type="molecule type" value="Genomic_DNA"/>
</dbReference>
<keyword evidence="1" id="KW-0812">Transmembrane</keyword>
<keyword evidence="1" id="KW-0472">Membrane</keyword>
<gene>
    <name evidence="2" type="ORF">AYI68_g7161</name>
</gene>
<organism evidence="2 3">
    <name type="scientific">Smittium mucronatum</name>
    <dbReference type="NCBI Taxonomy" id="133383"/>
    <lineage>
        <taxon>Eukaryota</taxon>
        <taxon>Fungi</taxon>
        <taxon>Fungi incertae sedis</taxon>
        <taxon>Zoopagomycota</taxon>
        <taxon>Kickxellomycotina</taxon>
        <taxon>Harpellomycetes</taxon>
        <taxon>Harpellales</taxon>
        <taxon>Legeriomycetaceae</taxon>
        <taxon>Smittium</taxon>
    </lineage>
</organism>
<comment type="caution">
    <text evidence="2">The sequence shown here is derived from an EMBL/GenBank/DDBJ whole genome shotgun (WGS) entry which is preliminary data.</text>
</comment>
<evidence type="ECO:0000313" key="3">
    <source>
        <dbReference type="Proteomes" id="UP000187455"/>
    </source>
</evidence>
<reference evidence="2 3" key="1">
    <citation type="journal article" date="2016" name="Mol. Biol. Evol.">
        <title>Genome-Wide Survey of Gut Fungi (Harpellales) Reveals the First Horizontally Transferred Ubiquitin Gene from a Mosquito Host.</title>
        <authorList>
            <person name="Wang Y."/>
            <person name="White M.M."/>
            <person name="Kvist S."/>
            <person name="Moncalvo J.M."/>
        </authorList>
    </citation>
    <scope>NUCLEOTIDE SEQUENCE [LARGE SCALE GENOMIC DNA]</scope>
    <source>
        <strain evidence="2 3">ALG-7-W6</strain>
    </source>
</reference>